<reference evidence="5" key="1">
    <citation type="submission" date="2018-04" db="EMBL/GenBank/DDBJ databases">
        <title>Whole genome sequencing of Hypsizygus marmoreus.</title>
        <authorList>
            <person name="Choi I.-G."/>
            <person name="Min B."/>
            <person name="Kim J.-G."/>
            <person name="Kim S."/>
            <person name="Oh Y.-L."/>
            <person name="Kong W.-S."/>
            <person name="Park H."/>
            <person name="Jeong J."/>
            <person name="Song E.-S."/>
        </authorList>
    </citation>
    <scope>NUCLEOTIDE SEQUENCE [LARGE SCALE GENOMIC DNA]</scope>
    <source>
        <strain evidence="5">51987-8</strain>
    </source>
</reference>
<accession>A0A369J3Y1</accession>
<protein>
    <submittedName>
        <fullName evidence="5">Uncharacterized protein</fullName>
    </submittedName>
</protein>
<comment type="subcellular location">
    <subcellularLocation>
        <location evidence="1">Nucleus</location>
    </subcellularLocation>
</comment>
<dbReference type="GO" id="GO:0005634">
    <property type="term" value="C:nucleus"/>
    <property type="evidence" value="ECO:0007669"/>
    <property type="project" value="UniProtKB-SubCell"/>
</dbReference>
<feature type="compositionally biased region" description="Basic and acidic residues" evidence="4">
    <location>
        <begin position="48"/>
        <end position="61"/>
    </location>
</feature>
<dbReference type="SUPFAM" id="SSF46955">
    <property type="entry name" value="Putative DNA-binding domain"/>
    <property type="match status" value="1"/>
</dbReference>
<organism evidence="5 6">
    <name type="scientific">Hypsizygus marmoreus</name>
    <name type="common">White beech mushroom</name>
    <name type="synonym">Agaricus marmoreus</name>
    <dbReference type="NCBI Taxonomy" id="39966"/>
    <lineage>
        <taxon>Eukaryota</taxon>
        <taxon>Fungi</taxon>
        <taxon>Dikarya</taxon>
        <taxon>Basidiomycota</taxon>
        <taxon>Agaricomycotina</taxon>
        <taxon>Agaricomycetes</taxon>
        <taxon>Agaricomycetidae</taxon>
        <taxon>Agaricales</taxon>
        <taxon>Tricholomatineae</taxon>
        <taxon>Lyophyllaceae</taxon>
        <taxon>Hypsizygus</taxon>
    </lineage>
</organism>
<evidence type="ECO:0000256" key="4">
    <source>
        <dbReference type="SAM" id="MobiDB-lite"/>
    </source>
</evidence>
<dbReference type="OrthoDB" id="2965800at2759"/>
<evidence type="ECO:0000256" key="3">
    <source>
        <dbReference type="ARBA" id="ARBA00023242"/>
    </source>
</evidence>
<proteinExistence type="predicted"/>
<feature type="region of interest" description="Disordered" evidence="4">
    <location>
        <begin position="250"/>
        <end position="270"/>
    </location>
</feature>
<name>A0A369J3Y1_HYPMA</name>
<feature type="region of interest" description="Disordered" evidence="4">
    <location>
        <begin position="1"/>
        <end position="61"/>
    </location>
</feature>
<gene>
    <name evidence="5" type="ORF">Hypma_002413</name>
</gene>
<evidence type="ECO:0000313" key="5">
    <source>
        <dbReference type="EMBL" id="RDB16749.1"/>
    </source>
</evidence>
<comment type="caution">
    <text evidence="5">The sequence shown here is derived from an EMBL/GenBank/DDBJ whole genome shotgun (WGS) entry which is preliminary data.</text>
</comment>
<dbReference type="CDD" id="cd21075">
    <property type="entry name" value="DBD_XPA-like"/>
    <property type="match status" value="1"/>
</dbReference>
<evidence type="ECO:0000313" key="6">
    <source>
        <dbReference type="Proteomes" id="UP000076154"/>
    </source>
</evidence>
<keyword evidence="2" id="KW-0862">Zinc</keyword>
<evidence type="ECO:0000256" key="1">
    <source>
        <dbReference type="ARBA" id="ARBA00004123"/>
    </source>
</evidence>
<dbReference type="InterPro" id="IPR037129">
    <property type="entry name" value="XPA_sf"/>
</dbReference>
<dbReference type="Proteomes" id="UP000076154">
    <property type="component" value="Unassembled WGS sequence"/>
</dbReference>
<dbReference type="AlphaFoldDB" id="A0A369J3Y1"/>
<evidence type="ECO:0000256" key="2">
    <source>
        <dbReference type="ARBA" id="ARBA00022833"/>
    </source>
</evidence>
<keyword evidence="3" id="KW-0539">Nucleus</keyword>
<dbReference type="InParanoid" id="A0A369J3Y1"/>
<dbReference type="InterPro" id="IPR009061">
    <property type="entry name" value="DNA-bd_dom_put_sf"/>
</dbReference>
<dbReference type="EMBL" id="LUEZ02000122">
    <property type="protein sequence ID" value="RDB16749.1"/>
    <property type="molecule type" value="Genomic_DNA"/>
</dbReference>
<sequence length="380" mass="43255">MSPRRRRNSTANDDDYSPAETPANGESPKKKRRTSKRTSAPAPALDPSEWRQSRVPKDSLIKKGDATDLYRLKPSDLEGLTFTPYETNYVNDAHMYNEREVERKAWEKYGGSEGFEQHLAKLHKTWIKRQKSGPFKDFPQPSAYAPTMSQGHVSIGFLPAGLRDEDPYTTNASLRQLRREFPAAWLWTSCNKILGDPRDDNYAETYYTGSSERLDALRKFLNNCRGYPPRPQAPLPPSQSIDQLRRVLDDAPRTPNPEEPSSDDPRLESHFDGCSGESWHTWAVPYLTELFDALNAVIDEHGLGDAGWKNIRWEVYDKYSDAMGGISCARYLNEGHVWSDDAYEWLDGRCGENSCGSTKREFCESGRLYNNKLSDIGPIQ</sequence>
<dbReference type="Gene3D" id="3.90.530.10">
    <property type="entry name" value="XPA C-terminal domain"/>
    <property type="match status" value="1"/>
</dbReference>
<keyword evidence="6" id="KW-1185">Reference proteome</keyword>